<dbReference type="Pfam" id="PF00076">
    <property type="entry name" value="RRM_1"/>
    <property type="match status" value="1"/>
</dbReference>
<feature type="domain" description="RRM" evidence="6">
    <location>
        <begin position="23"/>
        <end position="101"/>
    </location>
</feature>
<dbReference type="InterPro" id="IPR012677">
    <property type="entry name" value="Nucleotide-bd_a/b_plait_sf"/>
</dbReference>
<dbReference type="PANTHER" id="PTHR45735:SF2">
    <property type="entry name" value="CLEAVAGE STIMULATION FACTOR SUBUNIT 2"/>
    <property type="match status" value="1"/>
</dbReference>
<dbReference type="Pfam" id="PF14327">
    <property type="entry name" value="CSTF2_hinge"/>
    <property type="match status" value="1"/>
</dbReference>
<keyword evidence="3" id="KW-0539">Nucleus</keyword>
<dbReference type="EnsemblMetazoa" id="XM_003385603.3">
    <property type="protein sequence ID" value="XP_003385651.1"/>
    <property type="gene ID" value="LOC100639691"/>
</dbReference>
<dbReference type="InterPro" id="IPR025742">
    <property type="entry name" value="CSTF2_hinge"/>
</dbReference>
<dbReference type="Gene3D" id="1.10.20.70">
    <property type="entry name" value="Transcription termination and cleavage factor, C-terminal domain"/>
    <property type="match status" value="1"/>
</dbReference>
<evidence type="ECO:0000256" key="2">
    <source>
        <dbReference type="ARBA" id="ARBA00022884"/>
    </source>
</evidence>
<evidence type="ECO:0000256" key="5">
    <source>
        <dbReference type="SAM" id="MobiDB-lite"/>
    </source>
</evidence>
<dbReference type="InterPro" id="IPR035979">
    <property type="entry name" value="RBD_domain_sf"/>
</dbReference>
<evidence type="ECO:0000256" key="3">
    <source>
        <dbReference type="ARBA" id="ARBA00023242"/>
    </source>
</evidence>
<dbReference type="Gene3D" id="1.25.40.630">
    <property type="match status" value="1"/>
</dbReference>
<name>A0A1X7V4L5_AMPQE</name>
<dbReference type="InterPro" id="IPR026896">
    <property type="entry name" value="CSTF_C"/>
</dbReference>
<evidence type="ECO:0000313" key="8">
    <source>
        <dbReference type="Proteomes" id="UP000007879"/>
    </source>
</evidence>
<dbReference type="FunFam" id="1.10.20.70:FF:000001">
    <property type="entry name" value="Cleavage stimulation factor subunit 2"/>
    <property type="match status" value="1"/>
</dbReference>
<reference evidence="7" key="2">
    <citation type="submission" date="2017-05" db="UniProtKB">
        <authorList>
            <consortium name="EnsemblMetazoa"/>
        </authorList>
    </citation>
    <scope>IDENTIFICATION</scope>
</reference>
<keyword evidence="2 4" id="KW-0694">RNA-binding</keyword>
<dbReference type="InterPro" id="IPR000504">
    <property type="entry name" value="RRM_dom"/>
</dbReference>
<dbReference type="KEGG" id="aqu:100639691"/>
<dbReference type="SUPFAM" id="SSF54928">
    <property type="entry name" value="RNA-binding domain, RBD"/>
    <property type="match status" value="1"/>
</dbReference>
<dbReference type="Proteomes" id="UP000007879">
    <property type="component" value="Unassembled WGS sequence"/>
</dbReference>
<keyword evidence="8" id="KW-1185">Reference proteome</keyword>
<dbReference type="PANTHER" id="PTHR45735">
    <property type="entry name" value="CLEAVAGE STIMULATION FACTOR SUBUNIT 2"/>
    <property type="match status" value="1"/>
</dbReference>
<protein>
    <recommendedName>
        <fullName evidence="6">RRM domain-containing protein</fullName>
    </recommendedName>
</protein>
<evidence type="ECO:0000256" key="4">
    <source>
        <dbReference type="PROSITE-ProRule" id="PRU00176"/>
    </source>
</evidence>
<evidence type="ECO:0000259" key="6">
    <source>
        <dbReference type="PROSITE" id="PS50102"/>
    </source>
</evidence>
<dbReference type="GO" id="GO:0031124">
    <property type="term" value="P:mRNA 3'-end processing"/>
    <property type="evidence" value="ECO:0007669"/>
    <property type="project" value="InterPro"/>
</dbReference>
<dbReference type="InterPro" id="IPR038192">
    <property type="entry name" value="CSTF_C_sf"/>
</dbReference>
<feature type="compositionally biased region" description="Pro residues" evidence="5">
    <location>
        <begin position="203"/>
        <end position="214"/>
    </location>
</feature>
<feature type="region of interest" description="Disordered" evidence="5">
    <location>
        <begin position="201"/>
        <end position="275"/>
    </location>
</feature>
<dbReference type="Gene3D" id="3.30.70.330">
    <property type="match status" value="1"/>
</dbReference>
<dbReference type="Pfam" id="PF14304">
    <property type="entry name" value="CSTF_C"/>
    <property type="match status" value="1"/>
</dbReference>
<dbReference type="GO" id="GO:0005847">
    <property type="term" value="C:mRNA cleavage and polyadenylation specificity factor complex"/>
    <property type="evidence" value="ECO:0007669"/>
    <property type="project" value="TreeGrafter"/>
</dbReference>
<dbReference type="PROSITE" id="PS50102">
    <property type="entry name" value="RRM"/>
    <property type="match status" value="1"/>
</dbReference>
<sequence length="315" mass="35009">MSRNRHGRGSPPHAEAHREKAMRSIFVANIAFETTEDQMRAVLSEVGPVLSLKLIQDPVSGKPRGFGFCEYEDAETARSACRNLAGRELNGRPLRIDSAMNAPGESFRSAPIPQGPIEPPLHGPAIPPESAPESITKAVASLPPEHMYELMKQVKWCIQNNPQETRQLLLHNPQLAYALLQAQVVMRIVDLDTAQNLLHRAPRAPPIPSSAPPPNHHHHEGDRFRSHPPMRDPPPGRDPHRRDWYQPPNSGPSHPPRGGPSHPPPTDNMTHEDQEKAALLMQVLSLTDEQIQMLPPDQRNNILRLKEQLSHAAGP</sequence>
<organism evidence="7">
    <name type="scientific">Amphimedon queenslandica</name>
    <name type="common">Sponge</name>
    <dbReference type="NCBI Taxonomy" id="400682"/>
    <lineage>
        <taxon>Eukaryota</taxon>
        <taxon>Metazoa</taxon>
        <taxon>Porifera</taxon>
        <taxon>Demospongiae</taxon>
        <taxon>Heteroscleromorpha</taxon>
        <taxon>Haplosclerida</taxon>
        <taxon>Niphatidae</taxon>
        <taxon>Amphimedon</taxon>
    </lineage>
</organism>
<dbReference type="InParanoid" id="A0A1X7V4L5"/>
<proteinExistence type="predicted"/>
<gene>
    <name evidence="7" type="primary">100639691</name>
</gene>
<dbReference type="eggNOG" id="KOG0108">
    <property type="taxonomic scope" value="Eukaryota"/>
</dbReference>
<dbReference type="OrthoDB" id="272703at2759"/>
<accession>A0A1X7V4L5</accession>
<comment type="subcellular location">
    <subcellularLocation>
        <location evidence="1">Nucleus</location>
    </subcellularLocation>
</comment>
<dbReference type="AlphaFoldDB" id="A0A1X7V4L5"/>
<reference evidence="8" key="1">
    <citation type="journal article" date="2010" name="Nature">
        <title>The Amphimedon queenslandica genome and the evolution of animal complexity.</title>
        <authorList>
            <person name="Srivastava M."/>
            <person name="Simakov O."/>
            <person name="Chapman J."/>
            <person name="Fahey B."/>
            <person name="Gauthier M.E."/>
            <person name="Mitros T."/>
            <person name="Richards G.S."/>
            <person name="Conaco C."/>
            <person name="Dacre M."/>
            <person name="Hellsten U."/>
            <person name="Larroux C."/>
            <person name="Putnam N.H."/>
            <person name="Stanke M."/>
            <person name="Adamska M."/>
            <person name="Darling A."/>
            <person name="Degnan S.M."/>
            <person name="Oakley T.H."/>
            <person name="Plachetzki D.C."/>
            <person name="Zhai Y."/>
            <person name="Adamski M."/>
            <person name="Calcino A."/>
            <person name="Cummins S.F."/>
            <person name="Goodstein D.M."/>
            <person name="Harris C."/>
            <person name="Jackson D.J."/>
            <person name="Leys S.P."/>
            <person name="Shu S."/>
            <person name="Woodcroft B.J."/>
            <person name="Vervoort M."/>
            <person name="Kosik K.S."/>
            <person name="Manning G."/>
            <person name="Degnan B.M."/>
            <person name="Rokhsar D.S."/>
        </authorList>
    </citation>
    <scope>NUCLEOTIDE SEQUENCE [LARGE SCALE GENOMIC DNA]</scope>
</reference>
<dbReference type="GO" id="GO:0003729">
    <property type="term" value="F:mRNA binding"/>
    <property type="evidence" value="ECO:0007669"/>
    <property type="project" value="TreeGrafter"/>
</dbReference>
<dbReference type="OMA" id="CEPEDAP"/>
<dbReference type="CDD" id="cd12398">
    <property type="entry name" value="RRM_CSTF2_RNA15_like"/>
    <property type="match status" value="1"/>
</dbReference>
<evidence type="ECO:0000313" key="7">
    <source>
        <dbReference type="EnsemblMetazoa" id="Aqu2.1.35195_001"/>
    </source>
</evidence>
<dbReference type="SMART" id="SM00360">
    <property type="entry name" value="RRM"/>
    <property type="match status" value="1"/>
</dbReference>
<dbReference type="STRING" id="400682.A0A1X7V4L5"/>
<feature type="compositionally biased region" description="Pro residues" evidence="5">
    <location>
        <begin position="249"/>
        <end position="266"/>
    </location>
</feature>
<evidence type="ECO:0000256" key="1">
    <source>
        <dbReference type="ARBA" id="ARBA00004123"/>
    </source>
</evidence>
<dbReference type="EnsemblMetazoa" id="Aqu2.1.35195_001">
    <property type="protein sequence ID" value="Aqu2.1.35195_001"/>
    <property type="gene ID" value="Aqu2.1.35195"/>
</dbReference>
<feature type="compositionally biased region" description="Basic and acidic residues" evidence="5">
    <location>
        <begin position="234"/>
        <end position="244"/>
    </location>
</feature>
<dbReference type="FunFam" id="1.25.40.630:FF:000001">
    <property type="entry name" value="Cleavage stimulation factor subunit 2"/>
    <property type="match status" value="1"/>
</dbReference>